<name>A0ABV7YT03_9BACT</name>
<protein>
    <recommendedName>
        <fullName evidence="4">Lycopene cyclase domain-containing protein</fullName>
    </recommendedName>
</protein>
<feature type="transmembrane region" description="Helical" evidence="1">
    <location>
        <begin position="100"/>
        <end position="120"/>
    </location>
</feature>
<feature type="transmembrane region" description="Helical" evidence="1">
    <location>
        <begin position="71"/>
        <end position="88"/>
    </location>
</feature>
<keyword evidence="1" id="KW-0472">Membrane</keyword>
<keyword evidence="1" id="KW-0812">Transmembrane</keyword>
<proteinExistence type="predicted"/>
<feature type="transmembrane region" description="Helical" evidence="1">
    <location>
        <begin position="152"/>
        <end position="177"/>
    </location>
</feature>
<sequence length="225" mass="25996">MFEKILKIAISHPIVAIGSLSPLVPIILSYYYKKYFGKALKAITLFCVVFVLTDIPLWVTAGLKMSNIVYYSFRDSLIFALLVLVYAIGLRKNKFRQSIYWFTFSVMIVLMFCQFMPHALAANLLWISRLLTAFIAISYFYVLLADLKVNDILFFPFFWFNSGVLIYAISSIFISLFNHLTIGMDSAENDFRLFTNILELLNISLFLFISIAFVVSKRNFKSKIK</sequence>
<dbReference type="EMBL" id="JBHRYQ010000001">
    <property type="protein sequence ID" value="MFC3810314.1"/>
    <property type="molecule type" value="Genomic_DNA"/>
</dbReference>
<keyword evidence="3" id="KW-1185">Reference proteome</keyword>
<feature type="transmembrane region" description="Helical" evidence="1">
    <location>
        <begin position="39"/>
        <end position="59"/>
    </location>
</feature>
<feature type="transmembrane region" description="Helical" evidence="1">
    <location>
        <begin position="126"/>
        <end position="145"/>
    </location>
</feature>
<feature type="transmembrane region" description="Helical" evidence="1">
    <location>
        <begin position="12"/>
        <end position="32"/>
    </location>
</feature>
<comment type="caution">
    <text evidence="2">The sequence shown here is derived from an EMBL/GenBank/DDBJ whole genome shotgun (WGS) entry which is preliminary data.</text>
</comment>
<feature type="transmembrane region" description="Helical" evidence="1">
    <location>
        <begin position="197"/>
        <end position="215"/>
    </location>
</feature>
<evidence type="ECO:0000256" key="1">
    <source>
        <dbReference type="SAM" id="Phobius"/>
    </source>
</evidence>
<reference evidence="3" key="1">
    <citation type="journal article" date="2019" name="Int. J. Syst. Evol. Microbiol.">
        <title>The Global Catalogue of Microorganisms (GCM) 10K type strain sequencing project: providing services to taxonomists for standard genome sequencing and annotation.</title>
        <authorList>
            <consortium name="The Broad Institute Genomics Platform"/>
            <consortium name="The Broad Institute Genome Sequencing Center for Infectious Disease"/>
            <person name="Wu L."/>
            <person name="Ma J."/>
        </authorList>
    </citation>
    <scope>NUCLEOTIDE SEQUENCE [LARGE SCALE GENOMIC DNA]</scope>
    <source>
        <strain evidence="3">CECT 7956</strain>
    </source>
</reference>
<accession>A0ABV7YT03</accession>
<gene>
    <name evidence="2" type="ORF">ACFOOI_06585</name>
</gene>
<evidence type="ECO:0000313" key="3">
    <source>
        <dbReference type="Proteomes" id="UP001595616"/>
    </source>
</evidence>
<keyword evidence="1" id="KW-1133">Transmembrane helix</keyword>
<organism evidence="2 3">
    <name type="scientific">Lacihabitans lacunae</name>
    <dbReference type="NCBI Taxonomy" id="1028214"/>
    <lineage>
        <taxon>Bacteria</taxon>
        <taxon>Pseudomonadati</taxon>
        <taxon>Bacteroidota</taxon>
        <taxon>Cytophagia</taxon>
        <taxon>Cytophagales</taxon>
        <taxon>Leadbetterellaceae</taxon>
        <taxon>Lacihabitans</taxon>
    </lineage>
</organism>
<dbReference type="Proteomes" id="UP001595616">
    <property type="component" value="Unassembled WGS sequence"/>
</dbReference>
<dbReference type="RefSeq" id="WP_379836347.1">
    <property type="nucleotide sequence ID" value="NZ_JBHRYQ010000001.1"/>
</dbReference>
<evidence type="ECO:0000313" key="2">
    <source>
        <dbReference type="EMBL" id="MFC3810314.1"/>
    </source>
</evidence>
<evidence type="ECO:0008006" key="4">
    <source>
        <dbReference type="Google" id="ProtNLM"/>
    </source>
</evidence>